<evidence type="ECO:0000313" key="4">
    <source>
        <dbReference type="Proteomes" id="UP000199139"/>
    </source>
</evidence>
<keyword evidence="5" id="KW-1185">Reference proteome</keyword>
<accession>A0A1I6RYD8</accession>
<reference evidence="2 5" key="2">
    <citation type="submission" date="2019-07" db="EMBL/GenBank/DDBJ databases">
        <title>Whole genome shotgun sequence of Halolactibacillus miurensis NBRC 100873.</title>
        <authorList>
            <person name="Hosoyama A."/>
            <person name="Uohara A."/>
            <person name="Ohji S."/>
            <person name="Ichikawa N."/>
        </authorList>
    </citation>
    <scope>NUCLEOTIDE SEQUENCE [LARGE SCALE GENOMIC DNA]</scope>
    <source>
        <strain evidence="2 5">NBRC 100873</strain>
    </source>
</reference>
<dbReference type="OrthoDB" id="2965516at2"/>
<gene>
    <name evidence="2" type="ORF">HMI01_15370</name>
    <name evidence="3" type="ORF">SAMN05421668_10726</name>
</gene>
<dbReference type="Proteomes" id="UP000199139">
    <property type="component" value="Unassembled WGS sequence"/>
</dbReference>
<dbReference type="PROSITE" id="PS51257">
    <property type="entry name" value="PROKAR_LIPOPROTEIN"/>
    <property type="match status" value="1"/>
</dbReference>
<dbReference type="AlphaFoldDB" id="A0A1I6RYD8"/>
<proteinExistence type="predicted"/>
<dbReference type="STRING" id="306541.SAMN05421668_10726"/>
<dbReference type="RefSeq" id="WP_089853378.1">
    <property type="nucleotide sequence ID" value="NZ_BJWJ01000013.1"/>
</dbReference>
<evidence type="ECO:0000313" key="2">
    <source>
        <dbReference type="EMBL" id="GEM04549.1"/>
    </source>
</evidence>
<evidence type="ECO:0000259" key="1">
    <source>
        <dbReference type="Pfam" id="PF20251"/>
    </source>
</evidence>
<feature type="domain" description="Bacterial Ig-like" evidence="1">
    <location>
        <begin position="199"/>
        <end position="291"/>
    </location>
</feature>
<dbReference type="Proteomes" id="UP000321773">
    <property type="component" value="Unassembled WGS sequence"/>
</dbReference>
<dbReference type="EMBL" id="BJWJ01000013">
    <property type="protein sequence ID" value="GEM04549.1"/>
    <property type="molecule type" value="Genomic_DNA"/>
</dbReference>
<organism evidence="3 4">
    <name type="scientific">Halolactibacillus miurensis</name>
    <dbReference type="NCBI Taxonomy" id="306541"/>
    <lineage>
        <taxon>Bacteria</taxon>
        <taxon>Bacillati</taxon>
        <taxon>Bacillota</taxon>
        <taxon>Bacilli</taxon>
        <taxon>Bacillales</taxon>
        <taxon>Bacillaceae</taxon>
        <taxon>Halolactibacillus</taxon>
    </lineage>
</organism>
<dbReference type="InterPro" id="IPR046878">
    <property type="entry name" value="Big_14"/>
</dbReference>
<sequence length="294" mass="33022">MKRRLVKRRWLGLIGLVVILTGCTRAPLGDINQEDLFSRVERGEALEASFEPYINQAYQPEALAELLGEEVLTGEWFMNNNDDQVGYTLLSGYKEKNSTQAIQLFAYGESEPEPTTVRVTISQLESGDDVSEGEVITEVTIDNVEVADTFDLTTVTIPELEGVYLYRLESLTPTGEVTDRVLSVFYNVLPKLDLAFEVEHDTGTEATWVLHNHGQTSVTFGVDYALEKYDDGVWREVPLDLAFIEIAVQLAAGERYDNDFSVEDLARGEYRLVKTIQAPDYGESFTLQAPFLIK</sequence>
<dbReference type="Pfam" id="PF20251">
    <property type="entry name" value="Big_14"/>
    <property type="match status" value="1"/>
</dbReference>
<reference evidence="3 4" key="1">
    <citation type="submission" date="2016-10" db="EMBL/GenBank/DDBJ databases">
        <authorList>
            <person name="de Groot N.N."/>
        </authorList>
    </citation>
    <scope>NUCLEOTIDE SEQUENCE [LARGE SCALE GENOMIC DNA]</scope>
    <source>
        <strain evidence="3 4">DSM 17074</strain>
    </source>
</reference>
<dbReference type="EMBL" id="FPAI01000007">
    <property type="protein sequence ID" value="SFS69610.1"/>
    <property type="molecule type" value="Genomic_DNA"/>
</dbReference>
<evidence type="ECO:0000313" key="3">
    <source>
        <dbReference type="EMBL" id="SFS69610.1"/>
    </source>
</evidence>
<name>A0A1I6RYD8_9BACI</name>
<evidence type="ECO:0000313" key="5">
    <source>
        <dbReference type="Proteomes" id="UP000321773"/>
    </source>
</evidence>
<protein>
    <recommendedName>
        <fullName evidence="1">Bacterial Ig-like domain-containing protein</fullName>
    </recommendedName>
</protein>